<evidence type="ECO:0000313" key="2">
    <source>
        <dbReference type="EMBL" id="MBH8552781.1"/>
    </source>
</evidence>
<dbReference type="PANTHER" id="PTHR43792:SF1">
    <property type="entry name" value="N-ACETYLTRANSFERASE DOMAIN-CONTAINING PROTEIN"/>
    <property type="match status" value="1"/>
</dbReference>
<dbReference type="PANTHER" id="PTHR43792">
    <property type="entry name" value="GNAT FAMILY, PUTATIVE (AFU_ORTHOLOGUE AFUA_3G00765)-RELATED-RELATED"/>
    <property type="match status" value="1"/>
</dbReference>
<evidence type="ECO:0000259" key="1">
    <source>
        <dbReference type="PROSITE" id="PS51186"/>
    </source>
</evidence>
<dbReference type="SUPFAM" id="SSF55729">
    <property type="entry name" value="Acyl-CoA N-acyltransferases (Nat)"/>
    <property type="match status" value="1"/>
</dbReference>
<protein>
    <submittedName>
        <fullName evidence="2">GNAT family N-acetyltransferase</fullName>
    </submittedName>
</protein>
<dbReference type="PROSITE" id="PS51186">
    <property type="entry name" value="GNAT"/>
    <property type="match status" value="1"/>
</dbReference>
<dbReference type="Gene3D" id="3.40.630.30">
    <property type="match status" value="1"/>
</dbReference>
<evidence type="ECO:0000313" key="3">
    <source>
        <dbReference type="Proteomes" id="UP000599391"/>
    </source>
</evidence>
<dbReference type="InterPro" id="IPR000182">
    <property type="entry name" value="GNAT_dom"/>
</dbReference>
<accession>A0A8J7HC90</accession>
<dbReference type="AlphaFoldDB" id="A0A8J7HC90"/>
<keyword evidence="3" id="KW-1185">Reference proteome</keyword>
<name>A0A8J7HC90_9CYAN</name>
<reference evidence="2 3" key="1">
    <citation type="journal article" date="2021" name="Int. J. Syst. Evol. Microbiol.">
        <title>Amazonocrinis nigriterrae gen. nov., sp. nov., Atlanticothrix silvestris gen. nov., sp. nov. and Dendronalium phyllosphericum gen. nov., sp. nov., nostocacean cyanobacteria from Brazilian environments.</title>
        <authorList>
            <person name="Alvarenga D.O."/>
            <person name="Andreote A.P.D."/>
            <person name="Branco L.H.Z."/>
            <person name="Delbaje E."/>
            <person name="Cruz R.B."/>
            <person name="Varani A.M."/>
            <person name="Fiore M.F."/>
        </authorList>
    </citation>
    <scope>NUCLEOTIDE SEQUENCE [LARGE SCALE GENOMIC DNA]</scope>
    <source>
        <strain evidence="2 3">CENA357</strain>
    </source>
</reference>
<dbReference type="GO" id="GO:0016747">
    <property type="term" value="F:acyltransferase activity, transferring groups other than amino-acyl groups"/>
    <property type="evidence" value="ECO:0007669"/>
    <property type="project" value="InterPro"/>
</dbReference>
<dbReference type="Pfam" id="PF13302">
    <property type="entry name" value="Acetyltransf_3"/>
    <property type="match status" value="1"/>
</dbReference>
<proteinExistence type="predicted"/>
<dbReference type="InterPro" id="IPR051531">
    <property type="entry name" value="N-acetyltransferase"/>
</dbReference>
<organism evidence="2 3">
    <name type="scientific">Atlanticothrix silvestris CENA357</name>
    <dbReference type="NCBI Taxonomy" id="1725252"/>
    <lineage>
        <taxon>Bacteria</taxon>
        <taxon>Bacillati</taxon>
        <taxon>Cyanobacteriota</taxon>
        <taxon>Cyanophyceae</taxon>
        <taxon>Nostocales</taxon>
        <taxon>Nodulariaceae</taxon>
        <taxon>Atlanticothrix</taxon>
        <taxon>Atlanticothrix silvestris</taxon>
    </lineage>
</organism>
<dbReference type="InterPro" id="IPR016181">
    <property type="entry name" value="Acyl_CoA_acyltransferase"/>
</dbReference>
<dbReference type="RefSeq" id="WP_214439085.1">
    <property type="nucleotide sequence ID" value="NZ_JAECZB010000019.1"/>
</dbReference>
<sequence length="180" mass="20740">MELLNLEISTDRLLLEPVSQKYKQCIFREFTQEITTYMHPRSPKTISETEFFISESLLEMQNEDNLIVVILKKDSQEFLGCSGIHELNTKYPAAGIWLKKSAHGNGYGLEAIAALKKWAEDNLDYEYLIYPVDRANIPSRKIPEKLGGQVFREYEQMNLSGNILHLVEYRIPKKGLGARD</sequence>
<dbReference type="EMBL" id="JAECZB010000019">
    <property type="protein sequence ID" value="MBH8552781.1"/>
    <property type="molecule type" value="Genomic_DNA"/>
</dbReference>
<dbReference type="Proteomes" id="UP000599391">
    <property type="component" value="Unassembled WGS sequence"/>
</dbReference>
<feature type="domain" description="N-acetyltransferase" evidence="1">
    <location>
        <begin position="25"/>
        <end position="162"/>
    </location>
</feature>
<gene>
    <name evidence="2" type="ORF">I8751_10460</name>
</gene>
<comment type="caution">
    <text evidence="2">The sequence shown here is derived from an EMBL/GenBank/DDBJ whole genome shotgun (WGS) entry which is preliminary data.</text>
</comment>